<evidence type="ECO:0000256" key="15">
    <source>
        <dbReference type="ARBA" id="ARBA00023212"/>
    </source>
</evidence>
<name>A0A653DKR1_CALMS</name>
<reference evidence="22 23" key="1">
    <citation type="submission" date="2019-01" db="EMBL/GenBank/DDBJ databases">
        <authorList>
            <person name="Sayadi A."/>
        </authorList>
    </citation>
    <scope>NUCLEOTIDE SEQUENCE [LARGE SCALE GENOMIC DNA]</scope>
</reference>
<dbReference type="Proteomes" id="UP000410492">
    <property type="component" value="Unassembled WGS sequence"/>
</dbReference>
<gene>
    <name evidence="22" type="ORF">CALMAC_LOCUS18366</name>
</gene>
<keyword evidence="15" id="KW-0206">Cytoskeleton</keyword>
<dbReference type="InterPro" id="IPR050754">
    <property type="entry name" value="FKBP4/5/8-like"/>
</dbReference>
<keyword evidence="17" id="KW-0539">Nucleus</keyword>
<evidence type="ECO:0000256" key="12">
    <source>
        <dbReference type="ARBA" id="ARBA00022990"/>
    </source>
</evidence>
<keyword evidence="13 18" id="KW-0697">Rotamase</keyword>
<feature type="domain" description="PPIase FKBP-type" evidence="21">
    <location>
        <begin position="32"/>
        <end position="120"/>
    </location>
</feature>
<keyword evidence="23" id="KW-1185">Reference proteome</keyword>
<dbReference type="Gene3D" id="1.25.40.10">
    <property type="entry name" value="Tetratricopeptide repeat domain"/>
    <property type="match status" value="1"/>
</dbReference>
<dbReference type="Gene3D" id="3.10.50.40">
    <property type="match status" value="2"/>
</dbReference>
<keyword evidence="12" id="KW-0007">Acetylation</keyword>
<dbReference type="EC" id="5.2.1.8" evidence="18"/>
<evidence type="ECO:0000256" key="19">
    <source>
        <dbReference type="PROSITE-ProRule" id="PRU00339"/>
    </source>
</evidence>
<evidence type="ECO:0000256" key="11">
    <source>
        <dbReference type="ARBA" id="ARBA00022803"/>
    </source>
</evidence>
<dbReference type="GO" id="GO:0005739">
    <property type="term" value="C:mitochondrion"/>
    <property type="evidence" value="ECO:0007669"/>
    <property type="project" value="UniProtKB-SubCell"/>
</dbReference>
<dbReference type="InterPro" id="IPR046357">
    <property type="entry name" value="PPIase_dom_sf"/>
</dbReference>
<feature type="compositionally biased region" description="Basic and acidic residues" evidence="20">
    <location>
        <begin position="425"/>
        <end position="440"/>
    </location>
</feature>
<evidence type="ECO:0000256" key="13">
    <source>
        <dbReference type="ARBA" id="ARBA00023110"/>
    </source>
</evidence>
<dbReference type="InterPro" id="IPR019734">
    <property type="entry name" value="TPR_rpt"/>
</dbReference>
<evidence type="ECO:0000256" key="6">
    <source>
        <dbReference type="ARBA" id="ARBA00022481"/>
    </source>
</evidence>
<evidence type="ECO:0000256" key="18">
    <source>
        <dbReference type="PROSITE-ProRule" id="PRU00277"/>
    </source>
</evidence>
<keyword evidence="6" id="KW-0488">Methylation</keyword>
<sequence length="454" mass="50644">MAQPTDISPNKDGGVLKEVLTEGTGDELPPLGCKVSVHYTGTLTNGTKFDSSRDRNSPFQFDLGRGSVIKAWDIGVATMKKGERAMLTCAPEYAYGEAGSPPTIPPNSTLKFDVEVLDWEGEDLSPKKDKGIERLQIKAGEGYSTPNEGAVVDIHLTGKHEGRVFEDKDVNFTIGEGSEANIIPGVEIAIEKFRKGEISKLTIKPEYAYGAEGCPELSIPPNATLEYVVELKNFEKVKDSWAMDDKERVEQCKLFKDRGTNYFKAGKFKLALKLYKRIVSYLEHSTEKCGDEERTSVLLAAHLNISLCCLKLKDNFEAQKSAEAALKLDPDNEKALFRRGQALLNLGEAQLASKDFSRCLQIDPNNKAARAQLAVCTKTLKEQLQKEKKVYANMFDKFAKMDTYLEESEKRKQPNVMSSVGEWGQEDREREPSEFEKENPDILLLNGTGEFKDM</sequence>
<dbReference type="GO" id="GO:0003755">
    <property type="term" value="F:peptidyl-prolyl cis-trans isomerase activity"/>
    <property type="evidence" value="ECO:0007669"/>
    <property type="project" value="UniProtKB-KW"/>
</dbReference>
<dbReference type="FunFam" id="3.10.50.40:FF:000013">
    <property type="entry name" value="Peptidylprolyl isomerase"/>
    <property type="match status" value="1"/>
</dbReference>
<dbReference type="GO" id="GO:0005874">
    <property type="term" value="C:microtubule"/>
    <property type="evidence" value="ECO:0007669"/>
    <property type="project" value="UniProtKB-KW"/>
</dbReference>
<evidence type="ECO:0000313" key="23">
    <source>
        <dbReference type="Proteomes" id="UP000410492"/>
    </source>
</evidence>
<evidence type="ECO:0000256" key="8">
    <source>
        <dbReference type="ARBA" id="ARBA00022553"/>
    </source>
</evidence>
<keyword evidence="14" id="KW-0496">Mitochondrion</keyword>
<dbReference type="SMART" id="SM00028">
    <property type="entry name" value="TPR"/>
    <property type="match status" value="3"/>
</dbReference>
<dbReference type="InterPro" id="IPR001179">
    <property type="entry name" value="PPIase_FKBP_dom"/>
</dbReference>
<feature type="region of interest" description="Disordered" evidence="20">
    <location>
        <begin position="408"/>
        <end position="454"/>
    </location>
</feature>
<dbReference type="AlphaFoldDB" id="A0A653DKR1"/>
<dbReference type="SUPFAM" id="SSF48452">
    <property type="entry name" value="TPR-like"/>
    <property type="match status" value="1"/>
</dbReference>
<evidence type="ECO:0000256" key="3">
    <source>
        <dbReference type="ARBA" id="ARBA00004173"/>
    </source>
</evidence>
<dbReference type="Pfam" id="PF13181">
    <property type="entry name" value="TPR_8"/>
    <property type="match status" value="1"/>
</dbReference>
<evidence type="ECO:0000256" key="7">
    <source>
        <dbReference type="ARBA" id="ARBA00022490"/>
    </source>
</evidence>
<evidence type="ECO:0000256" key="2">
    <source>
        <dbReference type="ARBA" id="ARBA00004123"/>
    </source>
</evidence>
<evidence type="ECO:0000256" key="5">
    <source>
        <dbReference type="ARBA" id="ARBA00004514"/>
    </source>
</evidence>
<keyword evidence="8" id="KW-0597">Phosphoprotein</keyword>
<keyword evidence="7" id="KW-0963">Cytoplasm</keyword>
<comment type="catalytic activity">
    <reaction evidence="1 18">
        <text>[protein]-peptidylproline (omega=180) = [protein]-peptidylproline (omega=0)</text>
        <dbReference type="Rhea" id="RHEA:16237"/>
        <dbReference type="Rhea" id="RHEA-COMP:10747"/>
        <dbReference type="Rhea" id="RHEA-COMP:10748"/>
        <dbReference type="ChEBI" id="CHEBI:83833"/>
        <dbReference type="ChEBI" id="CHEBI:83834"/>
        <dbReference type="EC" id="5.2.1.8"/>
    </reaction>
</comment>
<evidence type="ECO:0000313" key="22">
    <source>
        <dbReference type="EMBL" id="VEN60783.1"/>
    </source>
</evidence>
<protein>
    <recommendedName>
        <fullName evidence="18">peptidylprolyl isomerase</fullName>
        <ecNumber evidence="18">5.2.1.8</ecNumber>
    </recommendedName>
</protein>
<dbReference type="InterPro" id="IPR013105">
    <property type="entry name" value="TPR_2"/>
</dbReference>
<dbReference type="PANTHER" id="PTHR46512">
    <property type="entry name" value="PEPTIDYLPROLYL ISOMERASE"/>
    <property type="match status" value="1"/>
</dbReference>
<evidence type="ECO:0000256" key="16">
    <source>
        <dbReference type="ARBA" id="ARBA00023235"/>
    </source>
</evidence>
<comment type="subcellular location">
    <subcellularLocation>
        <location evidence="4">Cytoplasm</location>
        <location evidence="4">Cytoskeleton</location>
    </subcellularLocation>
    <subcellularLocation>
        <location evidence="5">Cytoplasm</location>
        <location evidence="5">Cytosol</location>
    </subcellularLocation>
    <subcellularLocation>
        <location evidence="3">Mitochondrion</location>
    </subcellularLocation>
    <subcellularLocation>
        <location evidence="2">Nucleus</location>
    </subcellularLocation>
</comment>
<feature type="repeat" description="TPR" evidence="19">
    <location>
        <begin position="333"/>
        <end position="366"/>
    </location>
</feature>
<feature type="domain" description="PPIase FKBP-type" evidence="21">
    <location>
        <begin position="149"/>
        <end position="235"/>
    </location>
</feature>
<organism evidence="22 23">
    <name type="scientific">Callosobruchus maculatus</name>
    <name type="common">Southern cowpea weevil</name>
    <name type="synonym">Pulse bruchid</name>
    <dbReference type="NCBI Taxonomy" id="64391"/>
    <lineage>
        <taxon>Eukaryota</taxon>
        <taxon>Metazoa</taxon>
        <taxon>Ecdysozoa</taxon>
        <taxon>Arthropoda</taxon>
        <taxon>Hexapoda</taxon>
        <taxon>Insecta</taxon>
        <taxon>Pterygota</taxon>
        <taxon>Neoptera</taxon>
        <taxon>Endopterygota</taxon>
        <taxon>Coleoptera</taxon>
        <taxon>Polyphaga</taxon>
        <taxon>Cucujiformia</taxon>
        <taxon>Chrysomeloidea</taxon>
        <taxon>Chrysomelidae</taxon>
        <taxon>Bruchinae</taxon>
        <taxon>Bruchini</taxon>
        <taxon>Callosobruchus</taxon>
    </lineage>
</organism>
<dbReference type="Pfam" id="PF00254">
    <property type="entry name" value="FKBP_C"/>
    <property type="match status" value="2"/>
</dbReference>
<proteinExistence type="predicted"/>
<dbReference type="SUPFAM" id="SSF54534">
    <property type="entry name" value="FKBP-like"/>
    <property type="match status" value="2"/>
</dbReference>
<evidence type="ECO:0000259" key="21">
    <source>
        <dbReference type="PROSITE" id="PS50059"/>
    </source>
</evidence>
<dbReference type="FunFam" id="3.10.50.40:FF:000025">
    <property type="entry name" value="Peptidylprolyl isomerase"/>
    <property type="match status" value="1"/>
</dbReference>
<keyword evidence="11 19" id="KW-0802">TPR repeat</keyword>
<evidence type="ECO:0000256" key="4">
    <source>
        <dbReference type="ARBA" id="ARBA00004245"/>
    </source>
</evidence>
<dbReference type="GO" id="GO:0005634">
    <property type="term" value="C:nucleus"/>
    <property type="evidence" value="ECO:0007669"/>
    <property type="project" value="UniProtKB-SubCell"/>
</dbReference>
<evidence type="ECO:0000256" key="1">
    <source>
        <dbReference type="ARBA" id="ARBA00000971"/>
    </source>
</evidence>
<dbReference type="GO" id="GO:0005829">
    <property type="term" value="C:cytosol"/>
    <property type="evidence" value="ECO:0007669"/>
    <property type="project" value="UniProtKB-SubCell"/>
</dbReference>
<dbReference type="EMBL" id="CAACVG010012756">
    <property type="protein sequence ID" value="VEN60783.1"/>
    <property type="molecule type" value="Genomic_DNA"/>
</dbReference>
<dbReference type="OrthoDB" id="433738at2759"/>
<dbReference type="PANTHER" id="PTHR46512:SF9">
    <property type="entry name" value="PEPTIDYLPROLYL ISOMERASE"/>
    <property type="match status" value="1"/>
</dbReference>
<keyword evidence="9" id="KW-0493">Microtubule</keyword>
<accession>A0A653DKR1</accession>
<dbReference type="PROSITE" id="PS50005">
    <property type="entry name" value="TPR"/>
    <property type="match status" value="1"/>
</dbReference>
<dbReference type="FunFam" id="1.25.40.10:FF:000008">
    <property type="entry name" value="Peptidylprolyl isomerase"/>
    <property type="match status" value="1"/>
</dbReference>
<dbReference type="PROSITE" id="PS50059">
    <property type="entry name" value="FKBP_PPIASE"/>
    <property type="match status" value="2"/>
</dbReference>
<dbReference type="Pfam" id="PF07719">
    <property type="entry name" value="TPR_2"/>
    <property type="match status" value="1"/>
</dbReference>
<evidence type="ECO:0000256" key="17">
    <source>
        <dbReference type="ARBA" id="ARBA00023242"/>
    </source>
</evidence>
<evidence type="ECO:0000256" key="14">
    <source>
        <dbReference type="ARBA" id="ARBA00023128"/>
    </source>
</evidence>
<dbReference type="InterPro" id="IPR011990">
    <property type="entry name" value="TPR-like_helical_dom_sf"/>
</dbReference>
<keyword evidence="16 18" id="KW-0413">Isomerase</keyword>
<evidence type="ECO:0000256" key="20">
    <source>
        <dbReference type="SAM" id="MobiDB-lite"/>
    </source>
</evidence>
<evidence type="ECO:0000256" key="10">
    <source>
        <dbReference type="ARBA" id="ARBA00022737"/>
    </source>
</evidence>
<keyword evidence="10" id="KW-0677">Repeat</keyword>
<evidence type="ECO:0000256" key="9">
    <source>
        <dbReference type="ARBA" id="ARBA00022701"/>
    </source>
</evidence>